<accession>A0A4U1JR41</accession>
<sequence>MKLVVGNRFREFAQATDALLARDALEAFVAGSAGDMYLGQGVSEEDAQIVTLLGVASGLRIRREGTGERRASREVSHKHRIENRLISHPRPVDADIFEADLLVDDRNEIMSDHVTGCHLQGMLLIEATRQMFIAVGETQYAHLGVPRNGYVVFDRIETRFEQFAFPLPARLRQTVTEATPQRGDRVKFAAQIEIFQPQGRVAVSEVSYTIFDAEVLAPKERKLAQRAVEAALGAQAAAVAKPERRSAQAQLTRAEA</sequence>
<dbReference type="OrthoDB" id="7838374at2"/>
<comment type="caution">
    <text evidence="2">The sequence shown here is derived from an EMBL/GenBank/DDBJ whole genome shotgun (WGS) entry which is preliminary data.</text>
</comment>
<dbReference type="InterPro" id="IPR005509">
    <property type="entry name" value="AfsA_hotdog_dom"/>
</dbReference>
<dbReference type="Proteomes" id="UP000310597">
    <property type="component" value="Unassembled WGS sequence"/>
</dbReference>
<organism evidence="2 3">
    <name type="scientific">Rhodobacter capsulatus</name>
    <name type="common">Rhodopseudomonas capsulata</name>
    <dbReference type="NCBI Taxonomy" id="1061"/>
    <lineage>
        <taxon>Bacteria</taxon>
        <taxon>Pseudomonadati</taxon>
        <taxon>Pseudomonadota</taxon>
        <taxon>Alphaproteobacteria</taxon>
        <taxon>Rhodobacterales</taxon>
        <taxon>Rhodobacter group</taxon>
        <taxon>Rhodobacter</taxon>
    </lineage>
</organism>
<name>A0A4U1JR41_RHOCA</name>
<dbReference type="RefSeq" id="WP_136906188.1">
    <property type="nucleotide sequence ID" value="NZ_SWJZ01000038.1"/>
</dbReference>
<protein>
    <recommendedName>
        <fullName evidence="1">A-factor biosynthesis hotdog domain-containing protein</fullName>
    </recommendedName>
</protein>
<evidence type="ECO:0000313" key="2">
    <source>
        <dbReference type="EMBL" id="TKD18406.1"/>
    </source>
</evidence>
<feature type="domain" description="A-factor biosynthesis hotdog" evidence="1">
    <location>
        <begin position="77"/>
        <end position="202"/>
    </location>
</feature>
<reference evidence="2 3" key="1">
    <citation type="submission" date="2019-04" db="EMBL/GenBank/DDBJ databases">
        <title>Draft Whole-Genome sequence of the purple photosynthetic bacterium Rhodobacter capsulatus SP108 with an indigenous class A beta-lactamase.</title>
        <authorList>
            <person name="Robertson S."/>
            <person name="Meyer T.E."/>
            <person name="Kyndt J.A."/>
        </authorList>
    </citation>
    <scope>NUCLEOTIDE SEQUENCE [LARGE SCALE GENOMIC DNA]</scope>
    <source>
        <strain evidence="2 3">SP108</strain>
    </source>
</reference>
<dbReference type="AlphaFoldDB" id="A0A4U1JR41"/>
<evidence type="ECO:0000313" key="3">
    <source>
        <dbReference type="Proteomes" id="UP000310597"/>
    </source>
</evidence>
<proteinExistence type="predicted"/>
<dbReference type="EMBL" id="SWJZ01000038">
    <property type="protein sequence ID" value="TKD18406.1"/>
    <property type="molecule type" value="Genomic_DNA"/>
</dbReference>
<gene>
    <name evidence="2" type="ORF">FBT96_09910</name>
</gene>
<dbReference type="Pfam" id="PF03756">
    <property type="entry name" value="AfsA"/>
    <property type="match status" value="1"/>
</dbReference>
<evidence type="ECO:0000259" key="1">
    <source>
        <dbReference type="Pfam" id="PF03756"/>
    </source>
</evidence>